<name>A0A517ME17_9BACT</name>
<dbReference type="KEGG" id="rml:FF011L_18870"/>
<keyword evidence="2" id="KW-0732">Signal</keyword>
<evidence type="ECO:0000313" key="4">
    <source>
        <dbReference type="Proteomes" id="UP000320672"/>
    </source>
</evidence>
<dbReference type="PROSITE" id="PS51257">
    <property type="entry name" value="PROKAR_LIPOPROTEIN"/>
    <property type="match status" value="1"/>
</dbReference>
<reference evidence="3 4" key="1">
    <citation type="submission" date="2019-02" db="EMBL/GenBank/DDBJ databases">
        <title>Deep-cultivation of Planctomycetes and their phenomic and genomic characterization uncovers novel biology.</title>
        <authorList>
            <person name="Wiegand S."/>
            <person name="Jogler M."/>
            <person name="Boedeker C."/>
            <person name="Pinto D."/>
            <person name="Vollmers J."/>
            <person name="Rivas-Marin E."/>
            <person name="Kohn T."/>
            <person name="Peeters S.H."/>
            <person name="Heuer A."/>
            <person name="Rast P."/>
            <person name="Oberbeckmann S."/>
            <person name="Bunk B."/>
            <person name="Jeske O."/>
            <person name="Meyerdierks A."/>
            <person name="Storesund J.E."/>
            <person name="Kallscheuer N."/>
            <person name="Luecker S."/>
            <person name="Lage O.M."/>
            <person name="Pohl T."/>
            <person name="Merkel B.J."/>
            <person name="Hornburger P."/>
            <person name="Mueller R.-W."/>
            <person name="Bruemmer F."/>
            <person name="Labrenz M."/>
            <person name="Spormann A.M."/>
            <person name="Op den Camp H."/>
            <person name="Overmann J."/>
            <person name="Amann R."/>
            <person name="Jetten M.S.M."/>
            <person name="Mascher T."/>
            <person name="Medema M.H."/>
            <person name="Devos D.P."/>
            <person name="Kaster A.-K."/>
            <person name="Ovreas L."/>
            <person name="Rohde M."/>
            <person name="Galperin M.Y."/>
            <person name="Jogler C."/>
        </authorList>
    </citation>
    <scope>NUCLEOTIDE SEQUENCE [LARGE SCALE GENOMIC DNA]</scope>
    <source>
        <strain evidence="3 4">FF011L</strain>
    </source>
</reference>
<dbReference type="RefSeq" id="WP_145351286.1">
    <property type="nucleotide sequence ID" value="NZ_CP036262.1"/>
</dbReference>
<feature type="region of interest" description="Disordered" evidence="1">
    <location>
        <begin position="41"/>
        <end position="81"/>
    </location>
</feature>
<keyword evidence="4" id="KW-1185">Reference proteome</keyword>
<evidence type="ECO:0000313" key="3">
    <source>
        <dbReference type="EMBL" id="QDS93132.1"/>
    </source>
</evidence>
<feature type="chain" id="PRO_5022030795" description="Tetratricopeptide repeat protein" evidence="2">
    <location>
        <begin position="28"/>
        <end position="539"/>
    </location>
</feature>
<feature type="region of interest" description="Disordered" evidence="1">
    <location>
        <begin position="197"/>
        <end position="219"/>
    </location>
</feature>
<evidence type="ECO:0008006" key="5">
    <source>
        <dbReference type="Google" id="ProtNLM"/>
    </source>
</evidence>
<accession>A0A517ME17</accession>
<feature type="signal peptide" evidence="2">
    <location>
        <begin position="1"/>
        <end position="27"/>
    </location>
</feature>
<proteinExistence type="predicted"/>
<organism evidence="3 4">
    <name type="scientific">Roseimaritima multifibrata</name>
    <dbReference type="NCBI Taxonomy" id="1930274"/>
    <lineage>
        <taxon>Bacteria</taxon>
        <taxon>Pseudomonadati</taxon>
        <taxon>Planctomycetota</taxon>
        <taxon>Planctomycetia</taxon>
        <taxon>Pirellulales</taxon>
        <taxon>Pirellulaceae</taxon>
        <taxon>Roseimaritima</taxon>
    </lineage>
</organism>
<feature type="region of interest" description="Disordered" evidence="1">
    <location>
        <begin position="470"/>
        <end position="526"/>
    </location>
</feature>
<dbReference type="Proteomes" id="UP000320672">
    <property type="component" value="Chromosome"/>
</dbReference>
<feature type="compositionally biased region" description="Low complexity" evidence="1">
    <location>
        <begin position="484"/>
        <end position="509"/>
    </location>
</feature>
<protein>
    <recommendedName>
        <fullName evidence="5">Tetratricopeptide repeat protein</fullName>
    </recommendedName>
</protein>
<dbReference type="SUPFAM" id="SSF48452">
    <property type="entry name" value="TPR-like"/>
    <property type="match status" value="1"/>
</dbReference>
<feature type="compositionally biased region" description="Polar residues" evidence="1">
    <location>
        <begin position="62"/>
        <end position="81"/>
    </location>
</feature>
<dbReference type="Gene3D" id="1.25.40.10">
    <property type="entry name" value="Tetratricopeptide repeat domain"/>
    <property type="match status" value="1"/>
</dbReference>
<dbReference type="InterPro" id="IPR011990">
    <property type="entry name" value="TPR-like_helical_dom_sf"/>
</dbReference>
<dbReference type="EMBL" id="CP036262">
    <property type="protein sequence ID" value="QDS93132.1"/>
    <property type="molecule type" value="Genomic_DNA"/>
</dbReference>
<gene>
    <name evidence="3" type="ORF">FF011L_18870</name>
</gene>
<dbReference type="AlphaFoldDB" id="A0A517ME17"/>
<evidence type="ECO:0000256" key="2">
    <source>
        <dbReference type="SAM" id="SignalP"/>
    </source>
</evidence>
<sequence length="539" mass="57847" precursor="true">MDDAKRKRYRLKHVLLGCALASCTLSALSVYGNEDRPFLAIREPGSEPAKPTRIAPAPAPEKNSSASLPNPMQANELTGRRQPTSALIREPSTATVAIGHPVASQQPVPPSLQAAVQKGQTVHDFPAASLASAAANQVANVPDVKVTLPMVPDSDSQTSATYSHLPNNFQLNWQNVQQDRQFERELAQEASRKTLARQVSTRTLSKLRTPSEQAPTPAVSTLTARRMAEQAIQSLDDAHLQLRRGMHLTAKRSAMETLRLIADANDMLDGQIRSARNLQQAQQALEEANDFSGQYGPVSQASLQRMVQSHQTPVLKDCTTSHLNGSRAADLYLDFARAKFAIVAEANPIATEALAVLAEVERKNKKPTALTDAVVISLLRAAIQARPDDAVIANELGFQLLKQGLLEEAQWALEKSFQIQPTRSAGVNLAETLRQSGNIQAARERIAQIEGLPIQPPATPQIITLSPQQFASLSPPTSPPGIQPQPTLAIPAASADRTASDSSGSTATSNEPTPAPQVVPAEPKSAVGRVAQAVSQLWK</sequence>
<evidence type="ECO:0000256" key="1">
    <source>
        <dbReference type="SAM" id="MobiDB-lite"/>
    </source>
</evidence>
<dbReference type="OrthoDB" id="241124at2"/>